<evidence type="ECO:0000259" key="4">
    <source>
        <dbReference type="PROSITE" id="PS50850"/>
    </source>
</evidence>
<dbReference type="PANTHER" id="PTHR11360:SF284">
    <property type="entry name" value="EG:103B4.3 PROTEIN-RELATED"/>
    <property type="match status" value="1"/>
</dbReference>
<protein>
    <submittedName>
        <fullName evidence="5">MFS general substrate transporter</fullName>
    </submittedName>
</protein>
<feature type="domain" description="Major facilitator superfamily (MFS) profile" evidence="4">
    <location>
        <begin position="1"/>
        <end position="341"/>
    </location>
</feature>
<evidence type="ECO:0000256" key="1">
    <source>
        <dbReference type="ARBA" id="ARBA00004141"/>
    </source>
</evidence>
<keyword evidence="3" id="KW-1133">Transmembrane helix</keyword>
<comment type="subcellular location">
    <subcellularLocation>
        <location evidence="1">Membrane</location>
        <topology evidence="1">Multi-pass membrane protein</topology>
    </subcellularLocation>
</comment>
<keyword evidence="3" id="KW-0812">Transmembrane</keyword>
<proteinExistence type="inferred from homology"/>
<dbReference type="PROSITE" id="PS50850">
    <property type="entry name" value="MFS"/>
    <property type="match status" value="1"/>
</dbReference>
<evidence type="ECO:0000313" key="6">
    <source>
        <dbReference type="Proteomes" id="UP000030653"/>
    </source>
</evidence>
<dbReference type="InterPro" id="IPR020846">
    <property type="entry name" value="MFS_dom"/>
</dbReference>
<keyword evidence="3" id="KW-0472">Membrane</keyword>
<dbReference type="AlphaFoldDB" id="M5G1K4"/>
<dbReference type="PANTHER" id="PTHR11360">
    <property type="entry name" value="MONOCARBOXYLATE TRANSPORTER"/>
    <property type="match status" value="1"/>
</dbReference>
<feature type="transmembrane region" description="Helical" evidence="3">
    <location>
        <begin position="21"/>
        <end position="40"/>
    </location>
</feature>
<dbReference type="GeneID" id="63690964"/>
<dbReference type="InterPro" id="IPR011701">
    <property type="entry name" value="MFS"/>
</dbReference>
<dbReference type="GO" id="GO:0016020">
    <property type="term" value="C:membrane"/>
    <property type="evidence" value="ECO:0007669"/>
    <property type="project" value="UniProtKB-SubCell"/>
</dbReference>
<name>M5G1K4_DACPD</name>
<accession>M5G1K4</accession>
<dbReference type="SUPFAM" id="SSF103473">
    <property type="entry name" value="MFS general substrate transporter"/>
    <property type="match status" value="1"/>
</dbReference>
<dbReference type="OrthoDB" id="2213137at2759"/>
<dbReference type="RefSeq" id="XP_040626619.1">
    <property type="nucleotide sequence ID" value="XM_040775902.1"/>
</dbReference>
<reference evidence="5 6" key="1">
    <citation type="journal article" date="2012" name="Science">
        <title>The Paleozoic origin of enzymatic lignin decomposition reconstructed from 31 fungal genomes.</title>
        <authorList>
            <person name="Floudas D."/>
            <person name="Binder M."/>
            <person name="Riley R."/>
            <person name="Barry K."/>
            <person name="Blanchette R.A."/>
            <person name="Henrissat B."/>
            <person name="Martinez A.T."/>
            <person name="Otillar R."/>
            <person name="Spatafora J.W."/>
            <person name="Yadav J.S."/>
            <person name="Aerts A."/>
            <person name="Benoit I."/>
            <person name="Boyd A."/>
            <person name="Carlson A."/>
            <person name="Copeland A."/>
            <person name="Coutinho P.M."/>
            <person name="de Vries R.P."/>
            <person name="Ferreira P."/>
            <person name="Findley K."/>
            <person name="Foster B."/>
            <person name="Gaskell J."/>
            <person name="Glotzer D."/>
            <person name="Gorecki P."/>
            <person name="Heitman J."/>
            <person name="Hesse C."/>
            <person name="Hori C."/>
            <person name="Igarashi K."/>
            <person name="Jurgens J.A."/>
            <person name="Kallen N."/>
            <person name="Kersten P."/>
            <person name="Kohler A."/>
            <person name="Kuees U."/>
            <person name="Kumar T.K.A."/>
            <person name="Kuo A."/>
            <person name="LaButti K."/>
            <person name="Larrondo L.F."/>
            <person name="Lindquist E."/>
            <person name="Ling A."/>
            <person name="Lombard V."/>
            <person name="Lucas S."/>
            <person name="Lundell T."/>
            <person name="Martin R."/>
            <person name="McLaughlin D.J."/>
            <person name="Morgenstern I."/>
            <person name="Morin E."/>
            <person name="Murat C."/>
            <person name="Nagy L.G."/>
            <person name="Nolan M."/>
            <person name="Ohm R.A."/>
            <person name="Patyshakuliyeva A."/>
            <person name="Rokas A."/>
            <person name="Ruiz-Duenas F.J."/>
            <person name="Sabat G."/>
            <person name="Salamov A."/>
            <person name="Samejima M."/>
            <person name="Schmutz J."/>
            <person name="Slot J.C."/>
            <person name="St John F."/>
            <person name="Stenlid J."/>
            <person name="Sun H."/>
            <person name="Sun S."/>
            <person name="Syed K."/>
            <person name="Tsang A."/>
            <person name="Wiebenga A."/>
            <person name="Young D."/>
            <person name="Pisabarro A."/>
            <person name="Eastwood D.C."/>
            <person name="Martin F."/>
            <person name="Cullen D."/>
            <person name="Grigoriev I.V."/>
            <person name="Hibbett D.S."/>
        </authorList>
    </citation>
    <scope>NUCLEOTIDE SEQUENCE [LARGE SCALE GENOMIC DNA]</scope>
    <source>
        <strain evidence="5 6">DJM-731 SS1</strain>
    </source>
</reference>
<feature type="transmembrane region" description="Helical" evidence="3">
    <location>
        <begin position="221"/>
        <end position="242"/>
    </location>
</feature>
<feature type="transmembrane region" description="Helical" evidence="3">
    <location>
        <begin position="112"/>
        <end position="130"/>
    </location>
</feature>
<dbReference type="Proteomes" id="UP000030653">
    <property type="component" value="Unassembled WGS sequence"/>
</dbReference>
<dbReference type="GO" id="GO:0022857">
    <property type="term" value="F:transmembrane transporter activity"/>
    <property type="evidence" value="ECO:0007669"/>
    <property type="project" value="InterPro"/>
</dbReference>
<dbReference type="Pfam" id="PF07690">
    <property type="entry name" value="MFS_1"/>
    <property type="match status" value="1"/>
</dbReference>
<feature type="transmembrane region" description="Helical" evidence="3">
    <location>
        <begin position="78"/>
        <end position="100"/>
    </location>
</feature>
<organism evidence="5 6">
    <name type="scientific">Dacryopinax primogenitus (strain DJM 731)</name>
    <name type="common">Brown rot fungus</name>
    <dbReference type="NCBI Taxonomy" id="1858805"/>
    <lineage>
        <taxon>Eukaryota</taxon>
        <taxon>Fungi</taxon>
        <taxon>Dikarya</taxon>
        <taxon>Basidiomycota</taxon>
        <taxon>Agaricomycotina</taxon>
        <taxon>Dacrymycetes</taxon>
        <taxon>Dacrymycetales</taxon>
        <taxon>Dacrymycetaceae</taxon>
        <taxon>Dacryopinax</taxon>
    </lineage>
</organism>
<dbReference type="EMBL" id="JH795869">
    <property type="protein sequence ID" value="EJT99721.1"/>
    <property type="molecule type" value="Genomic_DNA"/>
</dbReference>
<feature type="transmembrane region" description="Helical" evidence="3">
    <location>
        <begin position="46"/>
        <end position="66"/>
    </location>
</feature>
<evidence type="ECO:0000256" key="2">
    <source>
        <dbReference type="ARBA" id="ARBA00006727"/>
    </source>
</evidence>
<feature type="transmembrane region" description="Helical" evidence="3">
    <location>
        <begin position="194"/>
        <end position="214"/>
    </location>
</feature>
<sequence length="348" mass="38024">MVTMPMAFVVGKFADRYGYRQFIIAGCLTAFLAMLTAAFSTQLWQFFLTQGVLQGACIGLILPVAMSFPAQWFRCRRGLATGIVIAGSSFGGGAGSLMAQQLLNRLGLRYTLIFYSFYHLFLMTLAVFMLQDRPHPHSARFTKAPIQWWDSTLFRKPLFWSVAIATLFVVFGYLPPYFYIQLYTMEKLPDLNPALYAVPAAVMNFSAAAGRTAIGLLADRIGVVNAFFVSVLISGCMQLLFWNFATSFPAIICFSILVGFFGAAFLSMTSVIGAKLFGVQNLATLSGILLLFNMPGNAAGSPLAGAIFSASGGNWHAAITFSGMCSVVGAFCILYARFKMEPRVFAIY</sequence>
<feature type="transmembrane region" description="Helical" evidence="3">
    <location>
        <begin position="157"/>
        <end position="174"/>
    </location>
</feature>
<dbReference type="HOGENOM" id="CLU_001265_1_2_1"/>
<dbReference type="InterPro" id="IPR050327">
    <property type="entry name" value="Proton-linked_MCT"/>
</dbReference>
<feature type="transmembrane region" description="Helical" evidence="3">
    <location>
        <begin position="315"/>
        <end position="336"/>
    </location>
</feature>
<dbReference type="Gene3D" id="1.20.1250.20">
    <property type="entry name" value="MFS general substrate transporter like domains"/>
    <property type="match status" value="1"/>
</dbReference>
<evidence type="ECO:0000256" key="3">
    <source>
        <dbReference type="SAM" id="Phobius"/>
    </source>
</evidence>
<evidence type="ECO:0000313" key="5">
    <source>
        <dbReference type="EMBL" id="EJT99721.1"/>
    </source>
</evidence>
<feature type="transmembrane region" description="Helical" evidence="3">
    <location>
        <begin position="248"/>
        <end position="269"/>
    </location>
</feature>
<comment type="similarity">
    <text evidence="2">Belongs to the major facilitator superfamily. Monocarboxylate porter (TC 2.A.1.13) family.</text>
</comment>
<gene>
    <name evidence="5" type="ORF">DACRYDRAFT_69476</name>
</gene>
<dbReference type="InterPro" id="IPR036259">
    <property type="entry name" value="MFS_trans_sf"/>
</dbReference>
<keyword evidence="6" id="KW-1185">Reference proteome</keyword>